<name>U1N9N9_9EURY</name>
<dbReference type="SUPFAM" id="SSF53335">
    <property type="entry name" value="S-adenosyl-L-methionine-dependent methyltransferases"/>
    <property type="match status" value="1"/>
</dbReference>
<evidence type="ECO:0000313" key="18">
    <source>
        <dbReference type="Proteomes" id="UP000030649"/>
    </source>
</evidence>
<gene>
    <name evidence="17" type="ORF">J07HQW1_03563</name>
</gene>
<comment type="subunit">
    <text evidence="2">Monomer.</text>
</comment>
<proteinExistence type="inferred from homology"/>
<dbReference type="GO" id="GO:0160101">
    <property type="term" value="F:tRNA (guanine(10)-N2)-dimethyltransferase activity"/>
    <property type="evidence" value="ECO:0007669"/>
    <property type="project" value="UniProtKB-EC"/>
</dbReference>
<keyword evidence="9" id="KW-0694">RNA-binding</keyword>
<evidence type="ECO:0000256" key="3">
    <source>
        <dbReference type="ARBA" id="ARBA00022490"/>
    </source>
</evidence>
<dbReference type="SUPFAM" id="SSF143437">
    <property type="entry name" value="THUMP domain-like"/>
    <property type="match status" value="1"/>
</dbReference>
<evidence type="ECO:0000256" key="1">
    <source>
        <dbReference type="ARBA" id="ARBA00004496"/>
    </source>
</evidence>
<evidence type="ECO:0000256" key="13">
    <source>
        <dbReference type="ARBA" id="ARBA00066936"/>
    </source>
</evidence>
<keyword evidence="8" id="KW-0819">tRNA processing</keyword>
<evidence type="ECO:0000256" key="7">
    <source>
        <dbReference type="ARBA" id="ARBA00022691"/>
    </source>
</evidence>
<keyword evidence="3" id="KW-0963">Cytoplasm</keyword>
<dbReference type="EMBL" id="KE356560">
    <property type="protein sequence ID" value="ERG93500.1"/>
    <property type="molecule type" value="Genomic_DNA"/>
</dbReference>
<evidence type="ECO:0000259" key="16">
    <source>
        <dbReference type="Pfam" id="PF02926"/>
    </source>
</evidence>
<dbReference type="InterPro" id="IPR004114">
    <property type="entry name" value="THUMP_dom"/>
</dbReference>
<dbReference type="PANTHER" id="PTHR14911:SF21">
    <property type="entry name" value="N2-METHYLGUANOSINE TRNA METHYLTRANSFERASE"/>
    <property type="match status" value="1"/>
</dbReference>
<keyword evidence="7" id="KW-0949">S-adenosyl-L-methionine</keyword>
<dbReference type="InterPro" id="IPR029063">
    <property type="entry name" value="SAM-dependent_MTases_sf"/>
</dbReference>
<comment type="catalytic activity">
    <reaction evidence="10">
        <text>guanosine(10) in tRNA + 2 S-adenosyl-L-methionine = N(2)-dimethylguanosine(10) in tRNA + 2 S-adenosyl-L-homocysteine + 2 H(+)</text>
        <dbReference type="Rhea" id="RHEA:43124"/>
        <dbReference type="Rhea" id="RHEA-COMP:10355"/>
        <dbReference type="Rhea" id="RHEA-COMP:10358"/>
        <dbReference type="ChEBI" id="CHEBI:15378"/>
        <dbReference type="ChEBI" id="CHEBI:57856"/>
        <dbReference type="ChEBI" id="CHEBI:59789"/>
        <dbReference type="ChEBI" id="CHEBI:74269"/>
        <dbReference type="ChEBI" id="CHEBI:74513"/>
        <dbReference type="EC" id="2.1.1.213"/>
    </reaction>
</comment>
<evidence type="ECO:0000313" key="17">
    <source>
        <dbReference type="EMBL" id="ERG93500.1"/>
    </source>
</evidence>
<evidence type="ECO:0000256" key="5">
    <source>
        <dbReference type="ARBA" id="ARBA00022603"/>
    </source>
</evidence>
<evidence type="ECO:0000256" key="4">
    <source>
        <dbReference type="ARBA" id="ARBA00022555"/>
    </source>
</evidence>
<evidence type="ECO:0000256" key="12">
    <source>
        <dbReference type="ARBA" id="ARBA00061338"/>
    </source>
</evidence>
<dbReference type="AlphaFoldDB" id="U1N9N9"/>
<keyword evidence="6" id="KW-0808">Transferase</keyword>
<evidence type="ECO:0000259" key="15">
    <source>
        <dbReference type="Pfam" id="PF01170"/>
    </source>
</evidence>
<dbReference type="HOGENOM" id="CLU_057819_1_0_2"/>
<sequence>MYYLELAGEASDEALGIAEAERAAASAVTQVAPGLATADDIRYDRIQTLAYTHHISTLIGQTDATQQSAVALLRATFFDTEYGNHEAKTDINSTEMASTNNQSPQTVAVRARNVRSTADISTASIERALGDVLVTHGYEIDLENPTYELRACFADDTCLLGWAVDRQETTFGSRTPTNRPFFQPGSMAPRDARAYVNLAAGPTLPEATVFDPMVGTGGILIEAGLIGATVIGSDVQSKMAVGATQNLAEYLSTQPWHIFEADATELPVLNNSIDAVIFDAPYGRQSKIAADRLSELIAGALTETIRIAPRCVIIADRSYTDIATKVGWTVTTQFERRVHRSLTRYVHILRRVNDDTTSEHDIEGSNHHSLSSCND</sequence>
<keyword evidence="5 17" id="KW-0489">Methyltransferase</keyword>
<dbReference type="Pfam" id="PF01170">
    <property type="entry name" value="UPF0020"/>
    <property type="match status" value="1"/>
</dbReference>
<dbReference type="Pfam" id="PF02926">
    <property type="entry name" value="THUMP"/>
    <property type="match status" value="1"/>
</dbReference>
<dbReference type="GO" id="GO:0000049">
    <property type="term" value="F:tRNA binding"/>
    <property type="evidence" value="ECO:0007669"/>
    <property type="project" value="UniProtKB-KW"/>
</dbReference>
<keyword evidence="4" id="KW-0820">tRNA-binding</keyword>
<protein>
    <recommendedName>
        <fullName evidence="13">tRNA (guanine(10)-N(2))-dimethyltransferase</fullName>
        <ecNumber evidence="13">2.1.1.213</ecNumber>
    </recommendedName>
    <alternativeName>
        <fullName evidence="14">tRNA:G10 dimethyltransferase</fullName>
    </alternativeName>
</protein>
<dbReference type="PANTHER" id="PTHR14911">
    <property type="entry name" value="THUMP DOMAIN-CONTAINING"/>
    <property type="match status" value="1"/>
</dbReference>
<reference evidence="17 18" key="1">
    <citation type="journal article" date="2013" name="PLoS ONE">
        <title>Assembly-driven community genomics of a hypersaline microbial ecosystem.</title>
        <authorList>
            <person name="Podell S."/>
            <person name="Ugalde J.A."/>
            <person name="Narasingarao P."/>
            <person name="Banfield J.F."/>
            <person name="Heidelberg K.B."/>
            <person name="Allen E.E."/>
        </authorList>
    </citation>
    <scope>NUCLEOTIDE SEQUENCE [LARGE SCALE GENOMIC DNA]</scope>
    <source>
        <strain evidence="18">J07HQW1</strain>
    </source>
</reference>
<evidence type="ECO:0000256" key="9">
    <source>
        <dbReference type="ARBA" id="ARBA00022884"/>
    </source>
</evidence>
<dbReference type="Gene3D" id="3.40.50.150">
    <property type="entry name" value="Vaccinia Virus protein VP39"/>
    <property type="match status" value="1"/>
</dbReference>
<evidence type="ECO:0000256" key="10">
    <source>
        <dbReference type="ARBA" id="ARBA00051883"/>
    </source>
</evidence>
<feature type="domain" description="Ribosomal RNA large subunit methyltransferase K/L-like methyltransferase" evidence="15">
    <location>
        <begin position="177"/>
        <end position="343"/>
    </location>
</feature>
<feature type="domain" description="THUMP" evidence="16">
    <location>
        <begin position="102"/>
        <end position="160"/>
    </location>
</feature>
<evidence type="ECO:0000256" key="14">
    <source>
        <dbReference type="ARBA" id="ARBA00082665"/>
    </source>
</evidence>
<dbReference type="EC" id="2.1.1.213" evidence="13"/>
<comment type="similarity">
    <text evidence="12">Belongs to the methyltransferase superfamily. Trm-G10 family.</text>
</comment>
<organism evidence="17 18">
    <name type="scientific">Haloquadratum walsbyi J07HQW1</name>
    <dbReference type="NCBI Taxonomy" id="1238424"/>
    <lineage>
        <taxon>Archaea</taxon>
        <taxon>Methanobacteriati</taxon>
        <taxon>Methanobacteriota</taxon>
        <taxon>Stenosarchaea group</taxon>
        <taxon>Halobacteria</taxon>
        <taxon>Halobacteriales</taxon>
        <taxon>Haloferacaceae</taxon>
        <taxon>Haloquadratum</taxon>
    </lineage>
</organism>
<comment type="function">
    <text evidence="11">Catalyzes the adenosylmethionine-dependent methylation of the exocyclic amino group (N(2)) of guanosine at position 10 of various tRNAs. Acts via a two-step process that leads to the formation of either N(2)-monomethyl (m(2)G) or N(2)-dimethylguanosine (m(2)(2)G).</text>
</comment>
<dbReference type="InterPro" id="IPR000241">
    <property type="entry name" value="RlmKL-like_Mtase"/>
</dbReference>
<evidence type="ECO:0000256" key="8">
    <source>
        <dbReference type="ARBA" id="ARBA00022694"/>
    </source>
</evidence>
<dbReference type="STRING" id="1238424.J07HQW1_03563"/>
<dbReference type="GO" id="GO:0005737">
    <property type="term" value="C:cytoplasm"/>
    <property type="evidence" value="ECO:0007669"/>
    <property type="project" value="UniProtKB-SubCell"/>
</dbReference>
<dbReference type="FunFam" id="3.40.50.150:FF:000251">
    <property type="entry name" value="Putative RNA methylase"/>
    <property type="match status" value="1"/>
</dbReference>
<accession>U1N9N9</accession>
<evidence type="ECO:0000256" key="6">
    <source>
        <dbReference type="ARBA" id="ARBA00022679"/>
    </source>
</evidence>
<dbReference type="GO" id="GO:0030488">
    <property type="term" value="P:tRNA methylation"/>
    <property type="evidence" value="ECO:0007669"/>
    <property type="project" value="TreeGrafter"/>
</dbReference>
<comment type="subcellular location">
    <subcellularLocation>
        <location evidence="1">Cytoplasm</location>
    </subcellularLocation>
</comment>
<evidence type="ECO:0000256" key="2">
    <source>
        <dbReference type="ARBA" id="ARBA00011245"/>
    </source>
</evidence>
<evidence type="ECO:0000256" key="11">
    <source>
        <dbReference type="ARBA" id="ARBA00054380"/>
    </source>
</evidence>
<dbReference type="Proteomes" id="UP000030649">
    <property type="component" value="Unassembled WGS sequence"/>
</dbReference>